<evidence type="ECO:0000313" key="1">
    <source>
        <dbReference type="EMBL" id="CAB4036679.1"/>
    </source>
</evidence>
<accession>A0A7D9LLA8</accession>
<gene>
    <name evidence="1" type="ORF">PACLA_8A052437</name>
</gene>
<comment type="caution">
    <text evidence="1">The sequence shown here is derived from an EMBL/GenBank/DDBJ whole genome shotgun (WGS) entry which is preliminary data.</text>
</comment>
<sequence>EVLNEGQGLEGVNTIGKKGEEEEHPWPYSKSMFRYNGRVGRENKSIKFIC</sequence>
<name>A0A7D9LLA8_PARCT</name>
<evidence type="ECO:0000313" key="2">
    <source>
        <dbReference type="Proteomes" id="UP001152795"/>
    </source>
</evidence>
<feature type="non-terminal residue" evidence="1">
    <location>
        <position position="1"/>
    </location>
</feature>
<dbReference type="Proteomes" id="UP001152795">
    <property type="component" value="Unassembled WGS sequence"/>
</dbReference>
<dbReference type="EMBL" id="CACRXK020022292">
    <property type="protein sequence ID" value="CAB4036679.1"/>
    <property type="molecule type" value="Genomic_DNA"/>
</dbReference>
<keyword evidence="2" id="KW-1185">Reference proteome</keyword>
<protein>
    <submittedName>
        <fullName evidence="1">Uncharacterized protein</fullName>
    </submittedName>
</protein>
<dbReference type="AlphaFoldDB" id="A0A7D9LLA8"/>
<reference evidence="1" key="1">
    <citation type="submission" date="2020-04" db="EMBL/GenBank/DDBJ databases">
        <authorList>
            <person name="Alioto T."/>
            <person name="Alioto T."/>
            <person name="Gomez Garrido J."/>
        </authorList>
    </citation>
    <scope>NUCLEOTIDE SEQUENCE</scope>
    <source>
        <strain evidence="1">A484AB</strain>
    </source>
</reference>
<organism evidence="1 2">
    <name type="scientific">Paramuricea clavata</name>
    <name type="common">Red gorgonian</name>
    <name type="synonym">Violescent sea-whip</name>
    <dbReference type="NCBI Taxonomy" id="317549"/>
    <lineage>
        <taxon>Eukaryota</taxon>
        <taxon>Metazoa</taxon>
        <taxon>Cnidaria</taxon>
        <taxon>Anthozoa</taxon>
        <taxon>Octocorallia</taxon>
        <taxon>Malacalcyonacea</taxon>
        <taxon>Plexauridae</taxon>
        <taxon>Paramuricea</taxon>
    </lineage>
</organism>
<proteinExistence type="predicted"/>